<dbReference type="Proteomes" id="UP000012065">
    <property type="component" value="Unassembled WGS sequence"/>
</dbReference>
<feature type="compositionally biased region" description="Basic and acidic residues" evidence="1">
    <location>
        <begin position="463"/>
        <end position="478"/>
    </location>
</feature>
<comment type="caution">
    <text evidence="2">The sequence shown here is derived from an EMBL/GenBank/DDBJ whole genome shotgun (WGS) entry which is preliminary data.</text>
</comment>
<feature type="compositionally biased region" description="Basic and acidic residues" evidence="1">
    <location>
        <begin position="486"/>
        <end position="518"/>
    </location>
</feature>
<name>M5BYB1_THACB</name>
<feature type="compositionally biased region" description="Polar residues" evidence="1">
    <location>
        <begin position="810"/>
        <end position="828"/>
    </location>
</feature>
<feature type="compositionally biased region" description="Basic residues" evidence="1">
    <location>
        <begin position="785"/>
        <end position="797"/>
    </location>
</feature>
<evidence type="ECO:0000256" key="1">
    <source>
        <dbReference type="SAM" id="MobiDB-lite"/>
    </source>
</evidence>
<accession>M5BYB1</accession>
<evidence type="ECO:0008006" key="4">
    <source>
        <dbReference type="Google" id="ProtNLM"/>
    </source>
</evidence>
<proteinExistence type="predicted"/>
<evidence type="ECO:0000313" key="3">
    <source>
        <dbReference type="Proteomes" id="UP000012065"/>
    </source>
</evidence>
<organism evidence="2 3">
    <name type="scientific">Thanatephorus cucumeris (strain AG1-IB / isolate 7/3/14)</name>
    <name type="common">Lettuce bottom rot fungus</name>
    <name type="synonym">Rhizoctonia solani</name>
    <dbReference type="NCBI Taxonomy" id="1108050"/>
    <lineage>
        <taxon>Eukaryota</taxon>
        <taxon>Fungi</taxon>
        <taxon>Dikarya</taxon>
        <taxon>Basidiomycota</taxon>
        <taxon>Agaricomycotina</taxon>
        <taxon>Agaricomycetes</taxon>
        <taxon>Cantharellales</taxon>
        <taxon>Ceratobasidiaceae</taxon>
        <taxon>Rhizoctonia</taxon>
        <taxon>Rhizoctonia solani AG-1</taxon>
    </lineage>
</organism>
<feature type="compositionally biased region" description="Low complexity" evidence="1">
    <location>
        <begin position="536"/>
        <end position="558"/>
    </location>
</feature>
<sequence>MSRVMRSGRTYDPGQAPAAPKLRARRSASTKQEGASGDNGEIKSETEPKLITFGTIPRTETLEGSLVLDGTGKRRGVSWTKSGGLKLSPAAYKALTSKAPPIRPTTRLRIMYPIYTRKVADARIDTDAPTDDNREDAPTSTTVRAANRALGAVDAPDAADCAPGTFGVPETPIKRENILGLSVEGSGRSVYVTARTSRVLDSDDNEEESAQVAPQYVVKNNSPSNDRASKRSRMGEPSESDDRSEPAGISWFEELREADNAPDDSYLPELDEEWYRDHWSRSQYLSAPASEADTNRLDETESVSVNALIYEVNENDVLTDSEYERLLVSLRRQEQMRQGREYEPSQTSGAGPSGVRRTPPVTVEGIEDEGERPYVLVSSDEDQESEIELVGKGKSTARNKSEGKRLKPRTSLGVILDEVQRAPDISYTERLRSQSRPNSHRPETIPDGFRSRGYAQAMYGQESEDRKSTRDRSSERGKRSPAISSRRSELPRSSRATERRSERSQSRHRSRRDDDQSTRRSHAPSVASRHSRRGRSPNPSGEPSDPGDGGSDSNSGSESESESSDTEIDVSGNVNRQVMKMLADLKKENKKLKRKMQDRVRSGYKAQAPKTYKGDEPNIEKYEQFLFEFNGWICEAGISRDESVRVVCRFLDGKASKWYMSKIAPNLDKVRYEMKDIYSQLYQYCFPPDFKEKLRRKYEGLSQGDRVVQDFFADLELYQTRLSDITDTHHVRRAWNGAARYIRVEWAIRGIFPESTTIEELKRVAEDIERVYKEKRSIKNDAGKKDHHKRDRSRSPGRKGDHRSGKNRNSKSNGHHNLSTSQSSNQKNHGCDCADNCSTKT</sequence>
<feature type="region of interest" description="Disordered" evidence="1">
    <location>
        <begin position="201"/>
        <end position="246"/>
    </location>
</feature>
<feature type="region of interest" description="Disordered" evidence="1">
    <location>
        <begin position="591"/>
        <end position="612"/>
    </location>
</feature>
<protein>
    <recommendedName>
        <fullName evidence="4">Retrotransposon gag domain-containing protein</fullName>
    </recommendedName>
</protein>
<feature type="region of interest" description="Disordered" evidence="1">
    <location>
        <begin position="335"/>
        <end position="574"/>
    </location>
</feature>
<feature type="region of interest" description="Disordered" evidence="1">
    <location>
        <begin position="776"/>
        <end position="841"/>
    </location>
</feature>
<dbReference type="EMBL" id="CAOJ01008426">
    <property type="protein sequence ID" value="CCO31580.1"/>
    <property type="molecule type" value="Genomic_DNA"/>
</dbReference>
<reference evidence="2 3" key="1">
    <citation type="journal article" date="2013" name="J. Biotechnol.">
        <title>Establishment and interpretation of the genome sequence of the phytopathogenic fungus Rhizoctonia solani AG1-IB isolate 7/3/14.</title>
        <authorList>
            <person name="Wibberg D.W."/>
            <person name="Jelonek L.J."/>
            <person name="Rupp O.R."/>
            <person name="Hennig M.H."/>
            <person name="Eikmeyer F.E."/>
            <person name="Goesmann A.G."/>
            <person name="Hartmann A.H."/>
            <person name="Borriss R.B."/>
            <person name="Grosch R.G."/>
            <person name="Puehler A.P."/>
            <person name="Schlueter A.S."/>
        </authorList>
    </citation>
    <scope>NUCLEOTIDE SEQUENCE [LARGE SCALE GENOMIC DNA]</scope>
    <source>
        <strain evidence="3">AG1-IB / isolate 7/3/14</strain>
    </source>
</reference>
<dbReference type="HOGENOM" id="CLU_011506_0_0_1"/>
<gene>
    <name evidence="2" type="ORF">BN14_05626</name>
</gene>
<feature type="compositionally biased region" description="Acidic residues" evidence="1">
    <location>
        <begin position="559"/>
        <end position="568"/>
    </location>
</feature>
<evidence type="ECO:0000313" key="2">
    <source>
        <dbReference type="EMBL" id="CCO31580.1"/>
    </source>
</evidence>
<feature type="compositionally biased region" description="Basic and acidic residues" evidence="1">
    <location>
        <begin position="227"/>
        <end position="245"/>
    </location>
</feature>
<dbReference type="AlphaFoldDB" id="M5BYB1"/>
<feature type="region of interest" description="Disordered" evidence="1">
    <location>
        <begin position="1"/>
        <end position="50"/>
    </location>
</feature>